<dbReference type="SUPFAM" id="SSF81593">
    <property type="entry name" value="Nucleotidyltransferase substrate binding subunit/domain"/>
    <property type="match status" value="1"/>
</dbReference>
<dbReference type="OrthoDB" id="9810452at2"/>
<gene>
    <name evidence="1" type="ORF">GBZ86_05455</name>
</gene>
<evidence type="ECO:0000313" key="2">
    <source>
        <dbReference type="Proteomes" id="UP000430345"/>
    </source>
</evidence>
<comment type="caution">
    <text evidence="1">The sequence shown here is derived from an EMBL/GenBank/DDBJ whole genome shotgun (WGS) entry which is preliminary data.</text>
</comment>
<keyword evidence="1" id="KW-0808">Transferase</keyword>
<proteinExistence type="predicted"/>
<dbReference type="RefSeq" id="WP_152888521.1">
    <property type="nucleotide sequence ID" value="NZ_WHJC01000048.1"/>
</dbReference>
<sequence>MENLKDIRWKQRFENFSKSYKLLKKYSNGPIKTELEIAGIIQLFEISFELSWKVLKDYLEADGYIVKSPRETIKQAFQNEIIENGHVWIDALSSRNLTTHTYDQELANKMLKEIIETYIPEIDKLHEKLLKEV</sequence>
<organism evidence="1 2">
    <name type="scientific">Clostridium tarantellae</name>
    <dbReference type="NCBI Taxonomy" id="39493"/>
    <lineage>
        <taxon>Bacteria</taxon>
        <taxon>Bacillati</taxon>
        <taxon>Bacillota</taxon>
        <taxon>Clostridia</taxon>
        <taxon>Eubacteriales</taxon>
        <taxon>Clostridiaceae</taxon>
        <taxon>Clostridium</taxon>
    </lineage>
</organism>
<name>A0A6I1ML75_9CLOT</name>
<reference evidence="1 2" key="1">
    <citation type="submission" date="2019-10" db="EMBL/GenBank/DDBJ databases">
        <title>The Genome Sequence of Clostridium tarantellae Isolated from Fish Brain.</title>
        <authorList>
            <person name="Bano L."/>
            <person name="Kiel M."/>
            <person name="Sales G."/>
            <person name="Doxey A.C."/>
            <person name="Mansfield M.J."/>
            <person name="Schiavone M."/>
            <person name="Rossetto O."/>
            <person name="Pirazzini M."/>
            <person name="Dobrindt U."/>
            <person name="Montecucco C."/>
        </authorList>
    </citation>
    <scope>NUCLEOTIDE SEQUENCE [LARGE SCALE GENOMIC DNA]</scope>
    <source>
        <strain evidence="1 2">DSM 3997</strain>
    </source>
</reference>
<evidence type="ECO:0000313" key="1">
    <source>
        <dbReference type="EMBL" id="MPQ43208.1"/>
    </source>
</evidence>
<dbReference type="InterPro" id="IPR010235">
    <property type="entry name" value="HepT"/>
</dbReference>
<dbReference type="Gene3D" id="1.20.120.330">
    <property type="entry name" value="Nucleotidyltransferases domain 2"/>
    <property type="match status" value="1"/>
</dbReference>
<protein>
    <submittedName>
        <fullName evidence="1">Nucleotidyltransferase</fullName>
    </submittedName>
</protein>
<dbReference type="GO" id="GO:0016740">
    <property type="term" value="F:transferase activity"/>
    <property type="evidence" value="ECO:0007669"/>
    <property type="project" value="UniProtKB-KW"/>
</dbReference>
<dbReference type="EMBL" id="WHJC01000048">
    <property type="protein sequence ID" value="MPQ43208.1"/>
    <property type="molecule type" value="Genomic_DNA"/>
</dbReference>
<keyword evidence="2" id="KW-1185">Reference proteome</keyword>
<dbReference type="NCBIfam" id="TIGR01987">
    <property type="entry name" value="HI0074"/>
    <property type="match status" value="1"/>
</dbReference>
<accession>A0A6I1ML75</accession>
<dbReference type="Pfam" id="PF08780">
    <property type="entry name" value="NTase_sub_bind"/>
    <property type="match status" value="1"/>
</dbReference>
<dbReference type="AlphaFoldDB" id="A0A6I1ML75"/>
<dbReference type="Proteomes" id="UP000430345">
    <property type="component" value="Unassembled WGS sequence"/>
</dbReference>